<evidence type="ECO:0000313" key="2">
    <source>
        <dbReference type="Proteomes" id="UP000784294"/>
    </source>
</evidence>
<protein>
    <submittedName>
        <fullName evidence="1">Uncharacterized protein</fullName>
    </submittedName>
</protein>
<dbReference type="EMBL" id="CAAALY010269400">
    <property type="protein sequence ID" value="VEL41457.1"/>
    <property type="molecule type" value="Genomic_DNA"/>
</dbReference>
<keyword evidence="2" id="KW-1185">Reference proteome</keyword>
<comment type="caution">
    <text evidence="1">The sequence shown here is derived from an EMBL/GenBank/DDBJ whole genome shotgun (WGS) entry which is preliminary data.</text>
</comment>
<name>A0A3S5BV47_9PLAT</name>
<sequence length="74" mass="8360">MYSRILNVLNDFAGRDWQLAALACKTIWNCVETTSTPRAAAIEDSPPPLNEEARYELIELLLAFTGTCLLFLKR</sequence>
<organism evidence="1 2">
    <name type="scientific">Protopolystoma xenopodis</name>
    <dbReference type="NCBI Taxonomy" id="117903"/>
    <lineage>
        <taxon>Eukaryota</taxon>
        <taxon>Metazoa</taxon>
        <taxon>Spiralia</taxon>
        <taxon>Lophotrochozoa</taxon>
        <taxon>Platyhelminthes</taxon>
        <taxon>Monogenea</taxon>
        <taxon>Polyopisthocotylea</taxon>
        <taxon>Polystomatidea</taxon>
        <taxon>Polystomatidae</taxon>
        <taxon>Protopolystoma</taxon>
    </lineage>
</organism>
<gene>
    <name evidence="1" type="ORF">PXEA_LOCUS34897</name>
</gene>
<accession>A0A3S5BV47</accession>
<dbReference type="OrthoDB" id="247006at2759"/>
<reference evidence="1" key="1">
    <citation type="submission" date="2018-11" db="EMBL/GenBank/DDBJ databases">
        <authorList>
            <consortium name="Pathogen Informatics"/>
        </authorList>
    </citation>
    <scope>NUCLEOTIDE SEQUENCE</scope>
</reference>
<dbReference type="Proteomes" id="UP000784294">
    <property type="component" value="Unassembled WGS sequence"/>
</dbReference>
<evidence type="ECO:0000313" key="1">
    <source>
        <dbReference type="EMBL" id="VEL41457.1"/>
    </source>
</evidence>
<proteinExistence type="predicted"/>
<dbReference type="AlphaFoldDB" id="A0A3S5BV47"/>